<feature type="compositionally biased region" description="Acidic residues" evidence="1">
    <location>
        <begin position="82"/>
        <end position="98"/>
    </location>
</feature>
<dbReference type="EMBL" id="BQKI01000011">
    <property type="protein sequence ID" value="GJN04368.1"/>
    <property type="molecule type" value="Genomic_DNA"/>
</dbReference>
<comment type="caution">
    <text evidence="2">The sequence shown here is derived from an EMBL/GenBank/DDBJ whole genome shotgun (WGS) entry which is preliminary data.</text>
</comment>
<accession>A0AAV5D205</accession>
<reference evidence="2" key="1">
    <citation type="journal article" date="2018" name="DNA Res.">
        <title>Multiple hybrid de novo genome assembly of finger millet, an orphan allotetraploid crop.</title>
        <authorList>
            <person name="Hatakeyama M."/>
            <person name="Aluri S."/>
            <person name="Balachadran M.T."/>
            <person name="Sivarajan S.R."/>
            <person name="Patrignani A."/>
            <person name="Gruter S."/>
            <person name="Poveda L."/>
            <person name="Shimizu-Inatsugi R."/>
            <person name="Baeten J."/>
            <person name="Francoijs K.J."/>
            <person name="Nataraja K.N."/>
            <person name="Reddy Y.A.N."/>
            <person name="Phadnis S."/>
            <person name="Ravikumar R.L."/>
            <person name="Schlapbach R."/>
            <person name="Sreeman S.M."/>
            <person name="Shimizu K.K."/>
        </authorList>
    </citation>
    <scope>NUCLEOTIDE SEQUENCE</scope>
</reference>
<proteinExistence type="predicted"/>
<dbReference type="AlphaFoldDB" id="A0AAV5D205"/>
<feature type="region of interest" description="Disordered" evidence="1">
    <location>
        <begin position="42"/>
        <end position="65"/>
    </location>
</feature>
<name>A0AAV5D205_ELECO</name>
<protein>
    <submittedName>
        <fullName evidence="2">Uncharacterized protein</fullName>
    </submittedName>
</protein>
<evidence type="ECO:0000256" key="1">
    <source>
        <dbReference type="SAM" id="MobiDB-lite"/>
    </source>
</evidence>
<reference evidence="2" key="2">
    <citation type="submission" date="2021-12" db="EMBL/GenBank/DDBJ databases">
        <title>Resequencing data analysis of finger millet.</title>
        <authorList>
            <person name="Hatakeyama M."/>
            <person name="Aluri S."/>
            <person name="Balachadran M.T."/>
            <person name="Sivarajan S.R."/>
            <person name="Poveda L."/>
            <person name="Shimizu-Inatsugi R."/>
            <person name="Schlapbach R."/>
            <person name="Sreeman S.M."/>
            <person name="Shimizu K.K."/>
        </authorList>
    </citation>
    <scope>NUCLEOTIDE SEQUENCE</scope>
</reference>
<organism evidence="2 3">
    <name type="scientific">Eleusine coracana subsp. coracana</name>
    <dbReference type="NCBI Taxonomy" id="191504"/>
    <lineage>
        <taxon>Eukaryota</taxon>
        <taxon>Viridiplantae</taxon>
        <taxon>Streptophyta</taxon>
        <taxon>Embryophyta</taxon>
        <taxon>Tracheophyta</taxon>
        <taxon>Spermatophyta</taxon>
        <taxon>Magnoliopsida</taxon>
        <taxon>Liliopsida</taxon>
        <taxon>Poales</taxon>
        <taxon>Poaceae</taxon>
        <taxon>PACMAD clade</taxon>
        <taxon>Chloridoideae</taxon>
        <taxon>Cynodonteae</taxon>
        <taxon>Eleusininae</taxon>
        <taxon>Eleusine</taxon>
    </lineage>
</organism>
<feature type="region of interest" description="Disordered" evidence="1">
    <location>
        <begin position="77"/>
        <end position="120"/>
    </location>
</feature>
<evidence type="ECO:0000313" key="3">
    <source>
        <dbReference type="Proteomes" id="UP001054889"/>
    </source>
</evidence>
<gene>
    <name evidence="2" type="primary">ga21912</name>
    <name evidence="2" type="ORF">PR202_ga21912</name>
</gene>
<keyword evidence="3" id="KW-1185">Reference proteome</keyword>
<sequence>MVIQVPLYVATKMSPVKGESPFIPSPEQYASAAVRNIGYEARRAPSSRRRRKAPSGLSSRWGKESIVGTELEAEEGAIGPELEAEEEGAVGTELEVEEGTNRPELEAEEEGAVAAWMRQP</sequence>
<evidence type="ECO:0000313" key="2">
    <source>
        <dbReference type="EMBL" id="GJN04368.1"/>
    </source>
</evidence>
<dbReference type="Proteomes" id="UP001054889">
    <property type="component" value="Unassembled WGS sequence"/>
</dbReference>